<evidence type="ECO:0000259" key="1">
    <source>
        <dbReference type="SMART" id="SM00464"/>
    </source>
</evidence>
<dbReference type="Pfam" id="PF02190">
    <property type="entry name" value="LON_substr_bdg"/>
    <property type="match status" value="1"/>
</dbReference>
<proteinExistence type="predicted"/>
<dbReference type="SMART" id="SM00464">
    <property type="entry name" value="LON"/>
    <property type="match status" value="1"/>
</dbReference>
<dbReference type="Proteomes" id="UP000240739">
    <property type="component" value="Unassembled WGS sequence"/>
</dbReference>
<dbReference type="EMBL" id="PYYB01000001">
    <property type="protein sequence ID" value="PTL60494.1"/>
    <property type="molecule type" value="Genomic_DNA"/>
</dbReference>
<dbReference type="Gene3D" id="2.30.130.40">
    <property type="entry name" value="LON domain-like"/>
    <property type="match status" value="1"/>
</dbReference>
<dbReference type="PANTHER" id="PTHR46732:SF8">
    <property type="entry name" value="ATP-DEPENDENT PROTEASE LA (LON) DOMAIN PROTEIN"/>
    <property type="match status" value="1"/>
</dbReference>
<dbReference type="SUPFAM" id="SSF88697">
    <property type="entry name" value="PUA domain-like"/>
    <property type="match status" value="1"/>
</dbReference>
<accession>A0A2T4UMP6</accession>
<evidence type="ECO:0000313" key="3">
    <source>
        <dbReference type="Proteomes" id="UP000240739"/>
    </source>
</evidence>
<dbReference type="InterPro" id="IPR015947">
    <property type="entry name" value="PUA-like_sf"/>
</dbReference>
<sequence>MPGDVQHQFPLFPLGMVALPNELVPLHIFEERYRTMIAQCLEGESEFGIVWSGDDGLRTAGCAMRIEQVLERFDDGRVNILTRGTRVFELLERTADVPYPTGDVRFEEEEPEDADADAAAAAHEAYAELVREATEKELERDELDAMDAYEMAATVDFGLEAKQALLELRSENARLRLVTRLFRAATKRLDFIERAQVRAKSNGKVRFG</sequence>
<gene>
    <name evidence="2" type="ORF">C7Y72_13010</name>
</gene>
<comment type="caution">
    <text evidence="2">The sequence shown here is derived from an EMBL/GenBank/DDBJ whole genome shotgun (WGS) entry which is preliminary data.</text>
</comment>
<name>A0A2T4UMP6_9ACTN</name>
<feature type="domain" description="Lon N-terminal" evidence="1">
    <location>
        <begin position="8"/>
        <end position="184"/>
    </location>
</feature>
<reference evidence="2 3" key="1">
    <citation type="submission" date="2018-03" db="EMBL/GenBank/DDBJ databases">
        <title>Aquarubrobacter algicola gen. nov., sp. nov., a novel actinobacterium isolated from shallow eutrophic lake during the end of cyanobacterial harmful algal blooms.</title>
        <authorList>
            <person name="Chun S.J."/>
        </authorList>
    </citation>
    <scope>NUCLEOTIDE SEQUENCE [LARGE SCALE GENOMIC DNA]</scope>
    <source>
        <strain evidence="2 3">Seoho-28</strain>
    </source>
</reference>
<dbReference type="AlphaFoldDB" id="A0A2T4UMP6"/>
<dbReference type="PANTHER" id="PTHR46732">
    <property type="entry name" value="ATP-DEPENDENT PROTEASE LA (LON) DOMAIN PROTEIN"/>
    <property type="match status" value="1"/>
</dbReference>
<dbReference type="RefSeq" id="WP_107569169.1">
    <property type="nucleotide sequence ID" value="NZ_PYYB01000001.1"/>
</dbReference>
<dbReference type="OrthoDB" id="25394at2"/>
<keyword evidence="3" id="KW-1185">Reference proteome</keyword>
<evidence type="ECO:0000313" key="2">
    <source>
        <dbReference type="EMBL" id="PTL60494.1"/>
    </source>
</evidence>
<protein>
    <submittedName>
        <fullName evidence="2">Peptidase S16</fullName>
    </submittedName>
</protein>
<organism evidence="2 3">
    <name type="scientific">Paraconexibacter algicola</name>
    <dbReference type="NCBI Taxonomy" id="2133960"/>
    <lineage>
        <taxon>Bacteria</taxon>
        <taxon>Bacillati</taxon>
        <taxon>Actinomycetota</taxon>
        <taxon>Thermoleophilia</taxon>
        <taxon>Solirubrobacterales</taxon>
        <taxon>Paraconexibacteraceae</taxon>
        <taxon>Paraconexibacter</taxon>
    </lineage>
</organism>
<dbReference type="InterPro" id="IPR003111">
    <property type="entry name" value="Lon_prtase_N"/>
</dbReference>
<dbReference type="InterPro" id="IPR046336">
    <property type="entry name" value="Lon_prtase_N_sf"/>
</dbReference>